<feature type="compositionally biased region" description="Basic and acidic residues" evidence="1">
    <location>
        <begin position="19"/>
        <end position="28"/>
    </location>
</feature>
<organism evidence="3 4">
    <name type="scientific">Botryotinia fuckeliana (strain T4)</name>
    <name type="common">Noble rot fungus</name>
    <name type="synonym">Botrytis cinerea</name>
    <dbReference type="NCBI Taxonomy" id="999810"/>
    <lineage>
        <taxon>Eukaryota</taxon>
        <taxon>Fungi</taxon>
        <taxon>Dikarya</taxon>
        <taxon>Ascomycota</taxon>
        <taxon>Pezizomycotina</taxon>
        <taxon>Leotiomycetes</taxon>
        <taxon>Helotiales</taxon>
        <taxon>Sclerotiniaceae</taxon>
        <taxon>Botrytis</taxon>
    </lineage>
</organism>
<keyword evidence="2" id="KW-1133">Transmembrane helix</keyword>
<proteinExistence type="predicted"/>
<dbReference type="AlphaFoldDB" id="G2XU35"/>
<evidence type="ECO:0000256" key="2">
    <source>
        <dbReference type="SAM" id="Phobius"/>
    </source>
</evidence>
<evidence type="ECO:0000256" key="1">
    <source>
        <dbReference type="SAM" id="MobiDB-lite"/>
    </source>
</evidence>
<keyword evidence="2" id="KW-0472">Membrane</keyword>
<reference evidence="4" key="1">
    <citation type="journal article" date="2011" name="PLoS Genet.">
        <title>Genomic analysis of the necrotrophic fungal pathogens Sclerotinia sclerotiorum and Botrytis cinerea.</title>
        <authorList>
            <person name="Amselem J."/>
            <person name="Cuomo C.A."/>
            <person name="van Kan J.A."/>
            <person name="Viaud M."/>
            <person name="Benito E.P."/>
            <person name="Couloux A."/>
            <person name="Coutinho P.M."/>
            <person name="de Vries R.P."/>
            <person name="Dyer P.S."/>
            <person name="Fillinger S."/>
            <person name="Fournier E."/>
            <person name="Gout L."/>
            <person name="Hahn M."/>
            <person name="Kohn L."/>
            <person name="Lapalu N."/>
            <person name="Plummer K.M."/>
            <person name="Pradier J.M."/>
            <person name="Quevillon E."/>
            <person name="Sharon A."/>
            <person name="Simon A."/>
            <person name="ten Have A."/>
            <person name="Tudzynski B."/>
            <person name="Tudzynski P."/>
            <person name="Wincker P."/>
            <person name="Andrew M."/>
            <person name="Anthouard V."/>
            <person name="Beever R.E."/>
            <person name="Beffa R."/>
            <person name="Benoit I."/>
            <person name="Bouzid O."/>
            <person name="Brault B."/>
            <person name="Chen Z."/>
            <person name="Choquer M."/>
            <person name="Collemare J."/>
            <person name="Cotton P."/>
            <person name="Danchin E.G."/>
            <person name="Da Silva C."/>
            <person name="Gautier A."/>
            <person name="Giraud C."/>
            <person name="Giraud T."/>
            <person name="Gonzalez C."/>
            <person name="Grossetete S."/>
            <person name="Guldener U."/>
            <person name="Henrissat B."/>
            <person name="Howlett B.J."/>
            <person name="Kodira C."/>
            <person name="Kretschmer M."/>
            <person name="Lappartient A."/>
            <person name="Leroch M."/>
            <person name="Levis C."/>
            <person name="Mauceli E."/>
            <person name="Neuveglise C."/>
            <person name="Oeser B."/>
            <person name="Pearson M."/>
            <person name="Poulain J."/>
            <person name="Poussereau N."/>
            <person name="Quesneville H."/>
            <person name="Rascle C."/>
            <person name="Schumacher J."/>
            <person name="Segurens B."/>
            <person name="Sexton A."/>
            <person name="Silva E."/>
            <person name="Sirven C."/>
            <person name="Soanes D.M."/>
            <person name="Talbot N.J."/>
            <person name="Templeton M."/>
            <person name="Yandava C."/>
            <person name="Yarden O."/>
            <person name="Zeng Q."/>
            <person name="Rollins J.A."/>
            <person name="Lebrun M.H."/>
            <person name="Dickman M."/>
        </authorList>
    </citation>
    <scope>NUCLEOTIDE SEQUENCE [LARGE SCALE GENOMIC DNA]</scope>
    <source>
        <strain evidence="4">T4</strain>
    </source>
</reference>
<evidence type="ECO:0000313" key="3">
    <source>
        <dbReference type="EMBL" id="CCD44005.1"/>
    </source>
</evidence>
<gene>
    <name evidence="3" type="ORF">BofuT4_uP062150.1</name>
</gene>
<feature type="region of interest" description="Disordered" evidence="1">
    <location>
        <begin position="1"/>
        <end position="30"/>
    </location>
</feature>
<dbReference type="HOGENOM" id="CLU_2605745_0_0_1"/>
<sequence>MERPAKIRGSTERVGSGKAEGRKERGRLEGNGTEKTAVWVRKKLKSSRLMRCTRQTGRIILGCHFGIGALIMCMMCMMD</sequence>
<dbReference type="InParanoid" id="G2XU35"/>
<dbReference type="Proteomes" id="UP000008177">
    <property type="component" value="Unplaced contigs"/>
</dbReference>
<dbReference type="EMBL" id="FQ790267">
    <property type="protein sequence ID" value="CCD44005.1"/>
    <property type="molecule type" value="Genomic_DNA"/>
</dbReference>
<keyword evidence="2" id="KW-0812">Transmembrane</keyword>
<evidence type="ECO:0000313" key="4">
    <source>
        <dbReference type="Proteomes" id="UP000008177"/>
    </source>
</evidence>
<feature type="compositionally biased region" description="Basic and acidic residues" evidence="1">
    <location>
        <begin position="1"/>
        <end position="11"/>
    </location>
</feature>
<accession>G2XU35</accession>
<name>G2XU35_BOTF4</name>
<protein>
    <submittedName>
        <fullName evidence="3">Uncharacterized protein</fullName>
    </submittedName>
</protein>
<feature type="transmembrane region" description="Helical" evidence="2">
    <location>
        <begin position="59"/>
        <end position="78"/>
    </location>
</feature>